<comment type="caution">
    <text evidence="2">The sequence shown here is derived from an EMBL/GenBank/DDBJ whole genome shotgun (WGS) entry which is preliminary data.</text>
</comment>
<dbReference type="GeneID" id="22915972"/>
<dbReference type="SUPFAM" id="SSF81383">
    <property type="entry name" value="F-box domain"/>
    <property type="match status" value="1"/>
</dbReference>
<dbReference type="VEuPathDB" id="CryptoDB:GNI_176250"/>
<gene>
    <name evidence="2" type="ORF">GNI_176250</name>
</gene>
<dbReference type="InterPro" id="IPR036047">
    <property type="entry name" value="F-box-like_dom_sf"/>
</dbReference>
<protein>
    <recommendedName>
        <fullName evidence="4">F-box domain-containing protein</fullName>
    </recommendedName>
</protein>
<feature type="compositionally biased region" description="Gly residues" evidence="1">
    <location>
        <begin position="227"/>
        <end position="238"/>
    </location>
</feature>
<sequence>MENIIFGIKGASKPCGIFLYDVGEIDITRCIVKCEGRKEIRVQAFFSLKKDPTIKGRKQKSFSISKFGFDGAWSRANRCKEFVELVGRFPLDEAEIESAVAAVSGEQVPRSLTSGSLTPGSACFNVGSFSSGGYLPLPAPLQCAAGGLATLKETHHLVENILSFLSEPSVALCEGVSRDLRTAILRTPNTWRFVFMNKLPHLAPLIGSHPELEAEAHINSERRRGEGGSGEGGSGERGSGAADRQRMVPDGVIHPTMDYLTLEEEGEQATRTFAEDPCCQNQTSCHQDNCFFGDWQSANFFKALLAYESAVRNWTLVVELYSCLNRVTREEERRMTVEDDNRYRRIFARCGVSLHALSLSLKPRSSAWLMTQYSKMADDLPTRPP</sequence>
<dbReference type="EMBL" id="AFNH02001326">
    <property type="protein sequence ID" value="EZG43332.1"/>
    <property type="molecule type" value="Genomic_DNA"/>
</dbReference>
<dbReference type="RefSeq" id="XP_011133403.1">
    <property type="nucleotide sequence ID" value="XM_011135101.1"/>
</dbReference>
<evidence type="ECO:0008006" key="4">
    <source>
        <dbReference type="Google" id="ProtNLM"/>
    </source>
</evidence>
<dbReference type="AlphaFoldDB" id="A0A023AXH0"/>
<proteinExistence type="predicted"/>
<accession>A0A023AXH0</accession>
<keyword evidence="3" id="KW-1185">Reference proteome</keyword>
<organism evidence="2 3">
    <name type="scientific">Gregarina niphandrodes</name>
    <name type="common">Septate eugregarine</name>
    <dbReference type="NCBI Taxonomy" id="110365"/>
    <lineage>
        <taxon>Eukaryota</taxon>
        <taxon>Sar</taxon>
        <taxon>Alveolata</taxon>
        <taxon>Apicomplexa</taxon>
        <taxon>Conoidasida</taxon>
        <taxon>Gregarinasina</taxon>
        <taxon>Eugregarinorida</taxon>
        <taxon>Gregarinidae</taxon>
        <taxon>Gregarina</taxon>
    </lineage>
</organism>
<evidence type="ECO:0000256" key="1">
    <source>
        <dbReference type="SAM" id="MobiDB-lite"/>
    </source>
</evidence>
<name>A0A023AXH0_GRENI</name>
<evidence type="ECO:0000313" key="2">
    <source>
        <dbReference type="EMBL" id="EZG43332.1"/>
    </source>
</evidence>
<dbReference type="OrthoDB" id="333267at2759"/>
<dbReference type="Proteomes" id="UP000019763">
    <property type="component" value="Unassembled WGS sequence"/>
</dbReference>
<evidence type="ECO:0000313" key="3">
    <source>
        <dbReference type="Proteomes" id="UP000019763"/>
    </source>
</evidence>
<feature type="region of interest" description="Disordered" evidence="1">
    <location>
        <begin position="218"/>
        <end position="248"/>
    </location>
</feature>
<reference evidence="2" key="1">
    <citation type="submission" date="2013-12" db="EMBL/GenBank/DDBJ databases">
        <authorList>
            <person name="Omoto C.K."/>
            <person name="Sibley D."/>
            <person name="Venepally P."/>
            <person name="Hadjithomas M."/>
            <person name="Karamycheva S."/>
            <person name="Brunk B."/>
            <person name="Roos D."/>
            <person name="Caler E."/>
            <person name="Lorenzi H."/>
        </authorList>
    </citation>
    <scope>NUCLEOTIDE SEQUENCE</scope>
</reference>